<feature type="region of interest" description="Disordered" evidence="1">
    <location>
        <begin position="444"/>
        <end position="475"/>
    </location>
</feature>
<comment type="caution">
    <text evidence="3">The sequence shown here is derived from an EMBL/GenBank/DDBJ whole genome shotgun (WGS) entry which is preliminary data.</text>
</comment>
<sequence length="475" mass="50184">MMLSRSDARFRAAMTVLTCGALLLSILRAPAARADDGRRGSDRSDLRVCDLSACYLALQVVDSDGDGTADADEIALGSDPLDPASRPLLRKVLDATLDGKLPTYELGYGTWAVFPSEFVAGLEKKWYAGAGAGSGLPSEVFGIPTRRDSFALAGIDDGLLKSAGLDMPWVTGLSFGLFDSDGSGKNMKIDLGRFDPSWYGDFDDSTGIWAAAHGGQEGKAVEDGETIVRGYIDGSSSRSWPSLAGCEIICTTSGYTEYYDSDLNLAATSTDEVYQDPTGRWHHDQTVRDANGTVLKEVRQSWMDHNDASRRDTTDTQKGAGTAKEHTQTRSEVDGTERSSTNREKCDEKGENCTGGMTTGDEDSGRVLPGTAWLSHKVAAAAMGALLTAKGTTVLPAQNAPDVIGVWTDDDVNAVLHKRDLISLFSGDEDRSNVGPMVVGTGWNTANPETRPDLPSPLDGAPGSGAGGCASGGTC</sequence>
<evidence type="ECO:0000256" key="2">
    <source>
        <dbReference type="SAM" id="SignalP"/>
    </source>
</evidence>
<evidence type="ECO:0000313" key="3">
    <source>
        <dbReference type="EMBL" id="GIE07696.1"/>
    </source>
</evidence>
<dbReference type="Proteomes" id="UP000637628">
    <property type="component" value="Unassembled WGS sequence"/>
</dbReference>
<keyword evidence="4" id="KW-1185">Reference proteome</keyword>
<protein>
    <submittedName>
        <fullName evidence="3">Uncharacterized protein</fullName>
    </submittedName>
</protein>
<feature type="compositionally biased region" description="Gly residues" evidence="1">
    <location>
        <begin position="462"/>
        <end position="475"/>
    </location>
</feature>
<feature type="compositionally biased region" description="Basic and acidic residues" evidence="1">
    <location>
        <begin position="323"/>
        <end position="351"/>
    </location>
</feature>
<dbReference type="EMBL" id="BOML01000087">
    <property type="protein sequence ID" value="GIE07696.1"/>
    <property type="molecule type" value="Genomic_DNA"/>
</dbReference>
<gene>
    <name evidence="3" type="ORF">Adu01nite_90460</name>
</gene>
<evidence type="ECO:0000256" key="1">
    <source>
        <dbReference type="SAM" id="MobiDB-lite"/>
    </source>
</evidence>
<dbReference type="RefSeq" id="WP_203735528.1">
    <property type="nucleotide sequence ID" value="NZ_BAAATX010000045.1"/>
</dbReference>
<proteinExistence type="predicted"/>
<feature type="region of interest" description="Disordered" evidence="1">
    <location>
        <begin position="300"/>
        <end position="366"/>
    </location>
</feature>
<feature type="chain" id="PRO_5045631206" evidence="2">
    <location>
        <begin position="35"/>
        <end position="475"/>
    </location>
</feature>
<accession>A0ABQ3ZD11</accession>
<feature type="signal peptide" evidence="2">
    <location>
        <begin position="1"/>
        <end position="34"/>
    </location>
</feature>
<keyword evidence="2" id="KW-0732">Signal</keyword>
<feature type="compositionally biased region" description="Basic and acidic residues" evidence="1">
    <location>
        <begin position="300"/>
        <end position="315"/>
    </location>
</feature>
<name>A0ABQ3ZD11_9ACTN</name>
<organism evidence="3 4">
    <name type="scientific">Paractinoplanes durhamensis</name>
    <dbReference type="NCBI Taxonomy" id="113563"/>
    <lineage>
        <taxon>Bacteria</taxon>
        <taxon>Bacillati</taxon>
        <taxon>Actinomycetota</taxon>
        <taxon>Actinomycetes</taxon>
        <taxon>Micromonosporales</taxon>
        <taxon>Micromonosporaceae</taxon>
        <taxon>Paractinoplanes</taxon>
    </lineage>
</organism>
<reference evidence="3 4" key="1">
    <citation type="submission" date="2021-01" db="EMBL/GenBank/DDBJ databases">
        <title>Whole genome shotgun sequence of Actinoplanes durhamensis NBRC 14914.</title>
        <authorList>
            <person name="Komaki H."/>
            <person name="Tamura T."/>
        </authorList>
    </citation>
    <scope>NUCLEOTIDE SEQUENCE [LARGE SCALE GENOMIC DNA]</scope>
    <source>
        <strain evidence="3 4">NBRC 14914</strain>
    </source>
</reference>
<evidence type="ECO:0000313" key="4">
    <source>
        <dbReference type="Proteomes" id="UP000637628"/>
    </source>
</evidence>